<keyword evidence="4 10" id="KW-0812">Transmembrane</keyword>
<proteinExistence type="inferred from homology"/>
<keyword evidence="14" id="KW-1185">Reference proteome</keyword>
<evidence type="ECO:0000256" key="2">
    <source>
        <dbReference type="ARBA" id="ARBA00006756"/>
    </source>
</evidence>
<dbReference type="EMBL" id="DF844096">
    <property type="protein sequence ID" value="GAT47971.1"/>
    <property type="molecule type" value="Genomic_DNA"/>
</dbReference>
<feature type="domain" description="ABC transmembrane type-1" evidence="12">
    <location>
        <begin position="840"/>
        <end position="1130"/>
    </location>
</feature>
<dbReference type="InterPro" id="IPR003439">
    <property type="entry name" value="ABC_transporter-like_ATP-bd"/>
</dbReference>
<evidence type="ECO:0000259" key="11">
    <source>
        <dbReference type="PROSITE" id="PS50893"/>
    </source>
</evidence>
<evidence type="ECO:0000256" key="4">
    <source>
        <dbReference type="ARBA" id="ARBA00022692"/>
    </source>
</evidence>
<dbReference type="SUPFAM" id="SSF52540">
    <property type="entry name" value="P-loop containing nucleoside triphosphate hydrolases"/>
    <property type="match status" value="1"/>
</dbReference>
<dbReference type="InterPro" id="IPR011527">
    <property type="entry name" value="ABC1_TM_dom"/>
</dbReference>
<dbReference type="InterPro" id="IPR046364">
    <property type="entry name" value="Exo70_C"/>
</dbReference>
<keyword evidence="8 10" id="KW-0472">Membrane</keyword>
<dbReference type="InterPro" id="IPR050173">
    <property type="entry name" value="ABC_transporter_C-like"/>
</dbReference>
<dbReference type="Proteomes" id="UP000815677">
    <property type="component" value="Unassembled WGS sequence"/>
</dbReference>
<keyword evidence="7 10" id="KW-1133">Transmembrane helix</keyword>
<evidence type="ECO:0000256" key="5">
    <source>
        <dbReference type="ARBA" id="ARBA00022741"/>
    </source>
</evidence>
<dbReference type="SUPFAM" id="SSF90123">
    <property type="entry name" value="ABC transporter transmembrane region"/>
    <property type="match status" value="1"/>
</dbReference>
<comment type="subcellular location">
    <subcellularLocation>
        <location evidence="1">Membrane</location>
    </subcellularLocation>
</comment>
<dbReference type="CDD" id="cd18596">
    <property type="entry name" value="ABC_6TM_VMR1_D1_like"/>
    <property type="match status" value="1"/>
</dbReference>
<dbReference type="Gene3D" id="1.20.1280.170">
    <property type="entry name" value="Exocyst complex component Exo70"/>
    <property type="match status" value="1"/>
</dbReference>
<name>A0ABQ0LA67_MYCCL</name>
<dbReference type="PROSITE" id="PS50893">
    <property type="entry name" value="ABC_TRANSPORTER_2"/>
    <property type="match status" value="1"/>
</dbReference>
<evidence type="ECO:0000313" key="14">
    <source>
        <dbReference type="Proteomes" id="UP000815677"/>
    </source>
</evidence>
<dbReference type="SUPFAM" id="SSF74788">
    <property type="entry name" value="Cullin repeat-like"/>
    <property type="match status" value="1"/>
</dbReference>
<dbReference type="Pfam" id="PF03081">
    <property type="entry name" value="Exo70_C"/>
    <property type="match status" value="1"/>
</dbReference>
<accession>A0ABQ0LA67</accession>
<feature type="region of interest" description="Disordered" evidence="9">
    <location>
        <begin position="589"/>
        <end position="612"/>
    </location>
</feature>
<dbReference type="PANTHER" id="PTHR24223">
    <property type="entry name" value="ATP-BINDING CASSETTE SUB-FAMILY C"/>
    <property type="match status" value="1"/>
</dbReference>
<gene>
    <name evidence="13" type="ORF">MCHLO_05409</name>
</gene>
<reference evidence="13" key="1">
    <citation type="submission" date="2014-09" db="EMBL/GenBank/DDBJ databases">
        <title>Genome sequence of the luminous mushroom Mycena chlorophos for searching fungal bioluminescence genes.</title>
        <authorList>
            <person name="Tanaka Y."/>
            <person name="Kasuga D."/>
            <person name="Oba Y."/>
            <person name="Hase S."/>
            <person name="Sato K."/>
            <person name="Oba Y."/>
            <person name="Sakakibara Y."/>
        </authorList>
    </citation>
    <scope>NUCLEOTIDE SEQUENCE</scope>
</reference>
<dbReference type="Pfam" id="PF00664">
    <property type="entry name" value="ABC_membrane"/>
    <property type="match status" value="1"/>
</dbReference>
<feature type="transmembrane region" description="Helical" evidence="10">
    <location>
        <begin position="973"/>
        <end position="991"/>
    </location>
</feature>
<evidence type="ECO:0000256" key="1">
    <source>
        <dbReference type="ARBA" id="ARBA00004370"/>
    </source>
</evidence>
<dbReference type="InterPro" id="IPR016159">
    <property type="entry name" value="Cullin_repeat-like_dom_sf"/>
</dbReference>
<dbReference type="InterPro" id="IPR036640">
    <property type="entry name" value="ABC1_TM_sf"/>
</dbReference>
<evidence type="ECO:0000256" key="8">
    <source>
        <dbReference type="ARBA" id="ARBA00023136"/>
    </source>
</evidence>
<dbReference type="PROSITE" id="PS50929">
    <property type="entry name" value="ABC_TM1F"/>
    <property type="match status" value="1"/>
</dbReference>
<dbReference type="Gene3D" id="3.40.50.300">
    <property type="entry name" value="P-loop containing nucleotide triphosphate hydrolases"/>
    <property type="match status" value="2"/>
</dbReference>
<dbReference type="Gene3D" id="1.20.1560.10">
    <property type="entry name" value="ABC transporter type 1, transmembrane domain"/>
    <property type="match status" value="1"/>
</dbReference>
<keyword evidence="6" id="KW-0067">ATP-binding</keyword>
<feature type="domain" description="ABC transporter" evidence="11">
    <location>
        <begin position="1163"/>
        <end position="1373"/>
    </location>
</feature>
<dbReference type="InterPro" id="IPR003593">
    <property type="entry name" value="AAA+_ATPase"/>
</dbReference>
<dbReference type="SMART" id="SM00382">
    <property type="entry name" value="AAA"/>
    <property type="match status" value="1"/>
</dbReference>
<protein>
    <submittedName>
        <fullName evidence="13">Uncharacterized protein</fullName>
    </submittedName>
</protein>
<evidence type="ECO:0000256" key="10">
    <source>
        <dbReference type="SAM" id="Phobius"/>
    </source>
</evidence>
<organism evidence="13 14">
    <name type="scientific">Mycena chlorophos</name>
    <name type="common">Agaric fungus</name>
    <name type="synonym">Agaricus chlorophos</name>
    <dbReference type="NCBI Taxonomy" id="658473"/>
    <lineage>
        <taxon>Eukaryota</taxon>
        <taxon>Fungi</taxon>
        <taxon>Dikarya</taxon>
        <taxon>Basidiomycota</taxon>
        <taxon>Agaricomycotina</taxon>
        <taxon>Agaricomycetes</taxon>
        <taxon>Agaricomycetidae</taxon>
        <taxon>Agaricales</taxon>
        <taxon>Marasmiineae</taxon>
        <taxon>Mycenaceae</taxon>
        <taxon>Mycena</taxon>
    </lineage>
</organism>
<evidence type="ECO:0000259" key="12">
    <source>
        <dbReference type="PROSITE" id="PS50929"/>
    </source>
</evidence>
<dbReference type="PANTHER" id="PTHR24223:SF356">
    <property type="entry name" value="ATP-BINDING CASSETTE TRANSPORTER ABC4"/>
    <property type="match status" value="1"/>
</dbReference>
<evidence type="ECO:0000256" key="7">
    <source>
        <dbReference type="ARBA" id="ARBA00022989"/>
    </source>
</evidence>
<evidence type="ECO:0000256" key="6">
    <source>
        <dbReference type="ARBA" id="ARBA00022840"/>
    </source>
</evidence>
<comment type="similarity">
    <text evidence="2">Belongs to the EXO70 family.</text>
</comment>
<dbReference type="PROSITE" id="PS00211">
    <property type="entry name" value="ABC_TRANSPORTER_1"/>
    <property type="match status" value="1"/>
</dbReference>
<evidence type="ECO:0000256" key="3">
    <source>
        <dbReference type="ARBA" id="ARBA00022448"/>
    </source>
</evidence>
<dbReference type="InterPro" id="IPR027417">
    <property type="entry name" value="P-loop_NTPase"/>
</dbReference>
<dbReference type="InterPro" id="IPR017871">
    <property type="entry name" value="ABC_transporter-like_CS"/>
</dbReference>
<keyword evidence="5" id="KW-0547">Nucleotide-binding</keyword>
<keyword evidence="3" id="KW-0813">Transport</keyword>
<evidence type="ECO:0000313" key="13">
    <source>
        <dbReference type="EMBL" id="GAT47971.1"/>
    </source>
</evidence>
<feature type="transmembrane region" description="Helical" evidence="10">
    <location>
        <begin position="887"/>
        <end position="908"/>
    </location>
</feature>
<sequence length="1391" mass="152829">MDDETAEIELLEQNLNKTRQISQKMTSILNSFDSRIAKLEKSILPLYNSTQILNRRASNIEKALLKIDEVASNQEGIAAEEALILRGPQNGQLAVYQEALERLNASIAFKSGDRDVKDTARLVETGAKKLTQLFTKLVAEASTGSTPPPNTDITSAPFPSNLLSTLRPLVAFIRTLPLPASHPSHPAAPAIMSTLKEAQKGYADMRGNWARKCLETQGKRVIDRADNVDAVTAGKDFGRWVESLLSVADEEYKYIKELSPLSSPNVVASAYNSLLNPILALFSNTLTSLVGLIKRSLHKYSFLALASYETLLALQPRWDTLLTRRGSENAKANELKDGLSTLRSVCLRSFPEFLADVKMASLAKGGSGGDGSTTIADFVFSTVKYLDRLPEVHSAAAAALLQLGDGNWKMGEGVSVAKGPKLGDGDEQVILEHFVYDVVATTINSLTAISRTQRRPAPGSIYLLNNMSYLRHHIVEAPAHDELLDLLSRSTQDLLNSNFRTAKAAYFDANFSPLLQMLTDDPAAKSGGSSARTAVKEKFVKFYDLLEEVLERHRVARILEDDPEAREAIGDDVVKLVVPSLRSFTNKYQREFSKNPSKSPHGEPDSALPTMPDFSFEENAGPILTALVLAGLPIVLISTDSPSQSTAEHIYATLARLDAFRMLGCIPLVFLSLQQQPVDAQSIPFVVSAVLCTITVLSSVKNRAPLRQYATLSLFIGFVIDLSGFHTGAEPPVERIALAALLAIVVPLVSPRIYSPVDPKNPSAVPNPEQTASILSLAFYSFLDPTVFLGKRLKHIPYDSLPPLADYDSAKYLKESCSKFFKPDEHLVFGILRAFRWDVATMVATSVVIVLSKFAAPMGLRRLFRFLESTARTSSSNVSTSGPLEPWIWVFWLFAGPALLTLADNWYITATQSRTTHHLETVLTQLIFEHALRMRINVQPATSGATVRGSNVQGRLNNMITHDIRAIVMGKRLLLSLVYQPLMFGLSVWFLYGSLGWSAFVGMAATIVLLPVPGYTGKWVQSAQKESVKRRDLRVQAVTEAVNLIRLVKSFAWESMVAAEIAERRDGELQAVRHRKKSDMVNKSLDILLPFTLVMKQDLTSSKVFSSMSVLAMFRSSVQGLLSSHSQYISTKVSMDRVNSFLHEAPLVDLQKSSQVLQKSQNITLHHTVFSWSKPGSKATDFRLVIDDLTFKSGCINLIIGPTGCGKSTLLLSLLGETYLNITSNDSWFNLSRSGELFPEGDERLVSMSSLSGGQKARITLARAVYSSARTILLDDVLAALDVHTAKWIVDKCLSGDLVAGRTILLVTDKMIHEALASDPSLQDVTVIAVAHRLRSVVEMDKIMALDHGQIVEMGPPKALMRAQTGPGLFKKLVEESPPDERKELLDILNS</sequence>
<evidence type="ECO:0000256" key="9">
    <source>
        <dbReference type="SAM" id="MobiDB-lite"/>
    </source>
</evidence>